<evidence type="ECO:0000256" key="1">
    <source>
        <dbReference type="ARBA" id="ARBA00022670"/>
    </source>
</evidence>
<evidence type="ECO:0000256" key="9">
    <source>
        <dbReference type="SAM" id="Phobius"/>
    </source>
</evidence>
<dbReference type="PRINTS" id="PR00480">
    <property type="entry name" value="ASTACIN"/>
</dbReference>
<dbReference type="GeneID" id="36384505"/>
<feature type="active site" evidence="7">
    <location>
        <position position="146"/>
    </location>
</feature>
<reference evidence="11" key="1">
    <citation type="submission" date="2014-09" db="EMBL/GenBank/DDBJ databases">
        <authorList>
            <person name="Aslett A.Martin."/>
        </authorList>
    </citation>
    <scope>NUCLEOTIDE SEQUENCE</scope>
    <source>
        <strain evidence="11">ED321 Heterogonic</strain>
    </source>
</reference>
<feature type="domain" description="Peptidase M12A" evidence="10">
    <location>
        <begin position="51"/>
        <end position="250"/>
    </location>
</feature>
<dbReference type="AlphaFoldDB" id="A0A090MNS2"/>
<feature type="binding site" evidence="7">
    <location>
        <position position="145"/>
    </location>
    <ligand>
        <name>Zn(2+)</name>
        <dbReference type="ChEBI" id="CHEBI:29105"/>
        <note>catalytic</note>
    </ligand>
</feature>
<dbReference type="Gene3D" id="3.40.390.10">
    <property type="entry name" value="Collagenase (Catalytic Domain)"/>
    <property type="match status" value="1"/>
</dbReference>
<dbReference type="RefSeq" id="XP_024498907.1">
    <property type="nucleotide sequence ID" value="XM_024648996.1"/>
</dbReference>
<keyword evidence="6" id="KW-1015">Disulfide bond</keyword>
<evidence type="ECO:0000259" key="10">
    <source>
        <dbReference type="PROSITE" id="PS51864"/>
    </source>
</evidence>
<evidence type="ECO:0000313" key="13">
    <source>
        <dbReference type="WBParaSite" id="SRAE_X000144200.1"/>
    </source>
</evidence>
<evidence type="ECO:0000313" key="11">
    <source>
        <dbReference type="EMBL" id="CEF59696.2"/>
    </source>
</evidence>
<dbReference type="GO" id="GO:0008270">
    <property type="term" value="F:zinc ion binding"/>
    <property type="evidence" value="ECO:0007669"/>
    <property type="project" value="UniProtKB-UniRule"/>
</dbReference>
<dbReference type="OMA" id="GCETKEY"/>
<dbReference type="GO" id="GO:0004222">
    <property type="term" value="F:metalloendopeptidase activity"/>
    <property type="evidence" value="ECO:0007669"/>
    <property type="project" value="UniProtKB-UniRule"/>
</dbReference>
<dbReference type="PANTHER" id="PTHR10127">
    <property type="entry name" value="DISCOIDIN, CUB, EGF, LAMININ , AND ZINC METALLOPROTEASE DOMAIN CONTAINING"/>
    <property type="match status" value="1"/>
</dbReference>
<gene>
    <name evidence="11 13 14" type="ORF">SRAE_X000144200</name>
</gene>
<dbReference type="WormBase" id="SRAE_X000144200">
    <property type="protein sequence ID" value="SRP10083"/>
    <property type="gene ID" value="WBGene00267011"/>
</dbReference>
<evidence type="ECO:0000256" key="5">
    <source>
        <dbReference type="ARBA" id="ARBA00023049"/>
    </source>
</evidence>
<evidence type="ECO:0000256" key="2">
    <source>
        <dbReference type="ARBA" id="ARBA00022723"/>
    </source>
</evidence>
<dbReference type="WBParaSite" id="SRAE_X000144200.1">
    <property type="protein sequence ID" value="SRAE_X000144200.1"/>
    <property type="gene ID" value="WBGene00267011"/>
</dbReference>
<keyword evidence="9" id="KW-1133">Transmembrane helix</keyword>
<dbReference type="InterPro" id="IPR001506">
    <property type="entry name" value="Peptidase_M12A"/>
</dbReference>
<dbReference type="Pfam" id="PF01400">
    <property type="entry name" value="Astacin"/>
    <property type="match status" value="1"/>
</dbReference>
<evidence type="ECO:0000256" key="7">
    <source>
        <dbReference type="PROSITE-ProRule" id="PRU01211"/>
    </source>
</evidence>
<reference evidence="12" key="2">
    <citation type="submission" date="2014-09" db="EMBL/GenBank/DDBJ databases">
        <authorList>
            <person name="Martin A.A."/>
        </authorList>
    </citation>
    <scope>NUCLEOTIDE SEQUENCE</scope>
    <source>
        <strain evidence="12">ED321</strain>
    </source>
</reference>
<dbReference type="SUPFAM" id="SSF55486">
    <property type="entry name" value="Metalloproteases ('zincins'), catalytic domain"/>
    <property type="match status" value="1"/>
</dbReference>
<dbReference type="CTD" id="36384505"/>
<reference evidence="13" key="3">
    <citation type="submission" date="2020-12" db="UniProtKB">
        <authorList>
            <consortium name="WormBaseParasite"/>
        </authorList>
    </citation>
    <scope>IDENTIFICATION</scope>
</reference>
<accession>A0A090MNS2</accession>
<evidence type="ECO:0000256" key="8">
    <source>
        <dbReference type="RuleBase" id="RU361183"/>
    </source>
</evidence>
<dbReference type="CDD" id="cd04280">
    <property type="entry name" value="ZnMc_astacin_like"/>
    <property type="match status" value="1"/>
</dbReference>
<sequence>MTKKIFLICLFFNIFYFYFLISKTISTPINIIMNRSVKTENNSNAKKIVKRDILLDQWAPWNVSEIQYFVQSPVSQENVKKAIEHIENNTCIKFKKVETEFDDKQGLIFKEGDVCSSNVGLINPNKSQPIKLSSYCYDKVELILHEIGHALGLIHEQSRSDRDDYIAIDLENVKDDEKHNFQIMNYSSYRNYSTQYDVKALMHYKPTDFAKNTKKPVITSKLDKAYQKSMGYSTKMTFNEIKQLNLCHCNKCNWVNDDGRKTKTNGTDRCRNGGYPDHNDCNKCICPTGYTGTFCKDIEKSDAGCPDQKYQVLSSVKNIYLIKEKKCYIFLQAIKGKKIKLQIISLIWPGKAFCTEENSNQIKYFRDKGNTGLLLCGIHYYIELTSQSNSVLIVYRGQTDRDALGVGFIETD</sequence>
<dbReference type="InterPro" id="IPR024079">
    <property type="entry name" value="MetalloPept_cat_dom_sf"/>
</dbReference>
<feature type="binding site" evidence="7">
    <location>
        <position position="149"/>
    </location>
    <ligand>
        <name>Zn(2+)</name>
        <dbReference type="ChEBI" id="CHEBI:29105"/>
        <note>catalytic</note>
    </ligand>
</feature>
<dbReference type="GO" id="GO:0006508">
    <property type="term" value="P:proteolysis"/>
    <property type="evidence" value="ECO:0007669"/>
    <property type="project" value="UniProtKB-KW"/>
</dbReference>
<feature type="binding site" evidence="7">
    <location>
        <position position="155"/>
    </location>
    <ligand>
        <name>Zn(2+)</name>
        <dbReference type="ChEBI" id="CHEBI:29105"/>
        <note>catalytic</note>
    </ligand>
</feature>
<proteinExistence type="predicted"/>
<dbReference type="SMART" id="SM00235">
    <property type="entry name" value="ZnMc"/>
    <property type="match status" value="1"/>
</dbReference>
<dbReference type="EMBL" id="LN609396">
    <property type="protein sequence ID" value="CEF59696.2"/>
    <property type="molecule type" value="Genomic_DNA"/>
</dbReference>
<protein>
    <recommendedName>
        <fullName evidence="8">Metalloendopeptidase</fullName>
        <ecNumber evidence="8">3.4.24.-</ecNumber>
    </recommendedName>
</protein>
<comment type="cofactor">
    <cofactor evidence="7 8">
        <name>Zn(2+)</name>
        <dbReference type="ChEBI" id="CHEBI:29105"/>
    </cofactor>
    <text evidence="7 8">Binds 1 zinc ion per subunit.</text>
</comment>
<dbReference type="Proteomes" id="UP000035682">
    <property type="component" value="Unplaced"/>
</dbReference>
<dbReference type="InterPro" id="IPR034035">
    <property type="entry name" value="Astacin-like_dom"/>
</dbReference>
<keyword evidence="2 7" id="KW-0479">Metal-binding</keyword>
<dbReference type="PROSITE" id="PS51864">
    <property type="entry name" value="ASTACIN"/>
    <property type="match status" value="1"/>
</dbReference>
<keyword evidence="3 7" id="KW-0378">Hydrolase</keyword>
<dbReference type="InterPro" id="IPR006026">
    <property type="entry name" value="Peptidase_Metallo"/>
</dbReference>
<comment type="caution">
    <text evidence="7">Lacks conserved residue(s) required for the propagation of feature annotation.</text>
</comment>
<name>A0A090MNS2_STRRB</name>
<dbReference type="EC" id="3.4.24.-" evidence="8"/>
<keyword evidence="1 7" id="KW-0645">Protease</keyword>
<keyword evidence="9" id="KW-0812">Transmembrane</keyword>
<keyword evidence="12" id="KW-1185">Reference proteome</keyword>
<dbReference type="OrthoDB" id="291007at2759"/>
<evidence type="ECO:0000313" key="12">
    <source>
        <dbReference type="Proteomes" id="UP000035682"/>
    </source>
</evidence>
<evidence type="ECO:0000256" key="6">
    <source>
        <dbReference type="ARBA" id="ARBA00023157"/>
    </source>
</evidence>
<keyword evidence="4 7" id="KW-0862">Zinc</keyword>
<evidence type="ECO:0000256" key="3">
    <source>
        <dbReference type="ARBA" id="ARBA00022801"/>
    </source>
</evidence>
<feature type="transmembrane region" description="Helical" evidence="9">
    <location>
        <begin position="5"/>
        <end position="21"/>
    </location>
</feature>
<keyword evidence="9" id="KW-0472">Membrane</keyword>
<dbReference type="PANTHER" id="PTHR10127:SF780">
    <property type="entry name" value="METALLOENDOPEPTIDASE"/>
    <property type="match status" value="1"/>
</dbReference>
<keyword evidence="5 7" id="KW-0482">Metalloprotease</keyword>
<organism evidence="11">
    <name type="scientific">Strongyloides ratti</name>
    <name type="common">Parasitic roundworm</name>
    <dbReference type="NCBI Taxonomy" id="34506"/>
    <lineage>
        <taxon>Eukaryota</taxon>
        <taxon>Metazoa</taxon>
        <taxon>Ecdysozoa</taxon>
        <taxon>Nematoda</taxon>
        <taxon>Chromadorea</taxon>
        <taxon>Rhabditida</taxon>
        <taxon>Tylenchina</taxon>
        <taxon>Panagrolaimomorpha</taxon>
        <taxon>Strongyloidoidea</taxon>
        <taxon>Strongyloididae</taxon>
        <taxon>Strongyloides</taxon>
    </lineage>
</organism>
<evidence type="ECO:0000313" key="14">
    <source>
        <dbReference type="WormBase" id="SRAE_X000144200"/>
    </source>
</evidence>
<evidence type="ECO:0000256" key="4">
    <source>
        <dbReference type="ARBA" id="ARBA00022833"/>
    </source>
</evidence>